<dbReference type="InterPro" id="IPR050796">
    <property type="entry name" value="SCF_F-box_component"/>
</dbReference>
<dbReference type="Proteomes" id="UP000215914">
    <property type="component" value="Chromosome 16"/>
</dbReference>
<dbReference type="InParanoid" id="A0A251S0U1"/>
<dbReference type="OrthoDB" id="5314306at2759"/>
<feature type="domain" description="F-box" evidence="1">
    <location>
        <begin position="1"/>
        <end position="45"/>
    </location>
</feature>
<dbReference type="Gene3D" id="1.20.1280.50">
    <property type="match status" value="1"/>
</dbReference>
<dbReference type="InterPro" id="IPR036047">
    <property type="entry name" value="F-box-like_dom_sf"/>
</dbReference>
<evidence type="ECO:0000313" key="2">
    <source>
        <dbReference type="EMBL" id="KAF5760969.1"/>
    </source>
</evidence>
<accession>A0A251S0U1</accession>
<dbReference type="SMART" id="SM00256">
    <property type="entry name" value="FBOX"/>
    <property type="match status" value="1"/>
</dbReference>
<organism evidence="3 4">
    <name type="scientific">Helianthus annuus</name>
    <name type="common">Common sunflower</name>
    <dbReference type="NCBI Taxonomy" id="4232"/>
    <lineage>
        <taxon>Eukaryota</taxon>
        <taxon>Viridiplantae</taxon>
        <taxon>Streptophyta</taxon>
        <taxon>Embryophyta</taxon>
        <taxon>Tracheophyta</taxon>
        <taxon>Spermatophyta</taxon>
        <taxon>Magnoliopsida</taxon>
        <taxon>eudicotyledons</taxon>
        <taxon>Gunneridae</taxon>
        <taxon>Pentapetalae</taxon>
        <taxon>asterids</taxon>
        <taxon>campanulids</taxon>
        <taxon>Asterales</taxon>
        <taxon>Asteraceae</taxon>
        <taxon>Asteroideae</taxon>
        <taxon>Heliantheae alliance</taxon>
        <taxon>Heliantheae</taxon>
        <taxon>Helianthus</taxon>
    </lineage>
</organism>
<dbReference type="SUPFAM" id="SSF117281">
    <property type="entry name" value="Kelch motif"/>
    <property type="match status" value="1"/>
</dbReference>
<dbReference type="Pfam" id="PF07734">
    <property type="entry name" value="FBA_1"/>
    <property type="match status" value="1"/>
</dbReference>
<proteinExistence type="predicted"/>
<dbReference type="InterPro" id="IPR015915">
    <property type="entry name" value="Kelch-typ_b-propeller"/>
</dbReference>
<reference evidence="2" key="3">
    <citation type="submission" date="2020-06" db="EMBL/GenBank/DDBJ databases">
        <title>Helianthus annuus Genome sequencing and assembly Release 2.</title>
        <authorList>
            <person name="Gouzy J."/>
            <person name="Langlade N."/>
            <person name="Munos S."/>
        </authorList>
    </citation>
    <scope>NUCLEOTIDE SEQUENCE</scope>
    <source>
        <tissue evidence="2">Leaves</tissue>
    </source>
</reference>
<dbReference type="PANTHER" id="PTHR31672:SF10">
    <property type="entry name" value="F-BOX DOMAIN-CONTAINING PROTEIN"/>
    <property type="match status" value="1"/>
</dbReference>
<dbReference type="EMBL" id="MNCJ02000331">
    <property type="protein sequence ID" value="KAF5760969.1"/>
    <property type="molecule type" value="Genomic_DNA"/>
</dbReference>
<gene>
    <name evidence="3" type="ORF">HannXRQ_Chr16g0520461</name>
    <name evidence="2" type="ORF">HanXRQr2_Chr16g0759621</name>
</gene>
<sequence>MSDNIPFELQVEIMKRLPVKPLIQFRSVSKSWKSMIDSSRFIADYSSHVQHLFVSYDNKVGPDVERKYVSILDNDSFPHHRVSPTLPPLVNNLKYPIIIGSSHGLLCLESIYHDGPFPGKEVAVIWNPSIRKAVAIVLSNLGVYLSATLLGFGVCGKTCDPKIVKIKHIGWRKDMESIPDSIPQVEVFTLSAGAWRTPYGNNLPRTSIRFRHSSVVIDGFLYWLVTERITVDGGLEDYNLIISFDITSEEFKEVNLPDSLAHLDHMKLSMSKLGESLVVIEGNAEAYSPVSVVWMMEDG</sequence>
<reference evidence="2 4" key="1">
    <citation type="journal article" date="2017" name="Nature">
        <title>The sunflower genome provides insights into oil metabolism, flowering and Asterid evolution.</title>
        <authorList>
            <person name="Badouin H."/>
            <person name="Gouzy J."/>
            <person name="Grassa C.J."/>
            <person name="Murat F."/>
            <person name="Staton S.E."/>
            <person name="Cottret L."/>
            <person name="Lelandais-Briere C."/>
            <person name="Owens G.L."/>
            <person name="Carrere S."/>
            <person name="Mayjonade B."/>
            <person name="Legrand L."/>
            <person name="Gill N."/>
            <person name="Kane N.C."/>
            <person name="Bowers J.E."/>
            <person name="Hubner S."/>
            <person name="Bellec A."/>
            <person name="Berard A."/>
            <person name="Berges H."/>
            <person name="Blanchet N."/>
            <person name="Boniface M.C."/>
            <person name="Brunel D."/>
            <person name="Catrice O."/>
            <person name="Chaidir N."/>
            <person name="Claudel C."/>
            <person name="Donnadieu C."/>
            <person name="Faraut T."/>
            <person name="Fievet G."/>
            <person name="Helmstetter N."/>
            <person name="King M."/>
            <person name="Knapp S.J."/>
            <person name="Lai Z."/>
            <person name="Le Paslier M.C."/>
            <person name="Lippi Y."/>
            <person name="Lorenzon L."/>
            <person name="Mandel J.R."/>
            <person name="Marage G."/>
            <person name="Marchand G."/>
            <person name="Marquand E."/>
            <person name="Bret-Mestries E."/>
            <person name="Morien E."/>
            <person name="Nambeesan S."/>
            <person name="Nguyen T."/>
            <person name="Pegot-Espagnet P."/>
            <person name="Pouilly N."/>
            <person name="Raftis F."/>
            <person name="Sallet E."/>
            <person name="Schiex T."/>
            <person name="Thomas J."/>
            <person name="Vandecasteele C."/>
            <person name="Vares D."/>
            <person name="Vear F."/>
            <person name="Vautrin S."/>
            <person name="Crespi M."/>
            <person name="Mangin B."/>
            <person name="Burke J.M."/>
            <person name="Salse J."/>
            <person name="Munos S."/>
            <person name="Vincourt P."/>
            <person name="Rieseberg L.H."/>
            <person name="Langlade N.B."/>
        </authorList>
    </citation>
    <scope>NUCLEOTIDE SEQUENCE [LARGE SCALE GENOMIC DNA]</scope>
    <source>
        <strain evidence="4">cv. SF193</strain>
        <tissue evidence="2">Leaves</tissue>
    </source>
</reference>
<protein>
    <submittedName>
        <fullName evidence="2">F-box domain, kelch-type beta propeller, F-box associated interaction</fullName>
    </submittedName>
    <submittedName>
        <fullName evidence="3">Putative F-box domain-containing protein</fullName>
    </submittedName>
</protein>
<evidence type="ECO:0000259" key="1">
    <source>
        <dbReference type="PROSITE" id="PS50181"/>
    </source>
</evidence>
<dbReference type="AlphaFoldDB" id="A0A251S0U1"/>
<name>A0A251S0U1_HELAN</name>
<evidence type="ECO:0000313" key="3">
    <source>
        <dbReference type="EMBL" id="OTF92310.1"/>
    </source>
</evidence>
<dbReference type="PANTHER" id="PTHR31672">
    <property type="entry name" value="BNACNNG10540D PROTEIN"/>
    <property type="match status" value="1"/>
</dbReference>
<dbReference type="EMBL" id="CM007905">
    <property type="protein sequence ID" value="OTF92310.1"/>
    <property type="molecule type" value="Genomic_DNA"/>
</dbReference>
<dbReference type="PROSITE" id="PS50181">
    <property type="entry name" value="FBOX"/>
    <property type="match status" value="1"/>
</dbReference>
<dbReference type="InterPro" id="IPR017451">
    <property type="entry name" value="F-box-assoc_interact_dom"/>
</dbReference>
<dbReference type="InterPro" id="IPR006527">
    <property type="entry name" value="F-box-assoc_dom_typ1"/>
</dbReference>
<reference evidence="3" key="2">
    <citation type="submission" date="2017-02" db="EMBL/GenBank/DDBJ databases">
        <title>Sunflower complete genome.</title>
        <authorList>
            <person name="Langlade N."/>
            <person name="Munos S."/>
        </authorList>
    </citation>
    <scope>NUCLEOTIDE SEQUENCE [LARGE SCALE GENOMIC DNA]</scope>
    <source>
        <tissue evidence="3">Leaves</tissue>
    </source>
</reference>
<dbReference type="NCBIfam" id="TIGR01640">
    <property type="entry name" value="F_box_assoc_1"/>
    <property type="match status" value="1"/>
</dbReference>
<evidence type="ECO:0000313" key="4">
    <source>
        <dbReference type="Proteomes" id="UP000215914"/>
    </source>
</evidence>
<dbReference type="InterPro" id="IPR001810">
    <property type="entry name" value="F-box_dom"/>
</dbReference>
<dbReference type="CDD" id="cd22157">
    <property type="entry name" value="F-box_AtFBW1-like"/>
    <property type="match status" value="1"/>
</dbReference>
<dbReference type="Gramene" id="mRNA:HanXRQr2_Chr16g0759621">
    <property type="protein sequence ID" value="CDS:HanXRQr2_Chr16g0759621.1"/>
    <property type="gene ID" value="HanXRQr2_Chr16g0759621"/>
</dbReference>
<dbReference type="SUPFAM" id="SSF81383">
    <property type="entry name" value="F-box domain"/>
    <property type="match status" value="1"/>
</dbReference>
<keyword evidence="4" id="KW-1185">Reference proteome</keyword>
<dbReference type="Pfam" id="PF00646">
    <property type="entry name" value="F-box"/>
    <property type="match status" value="1"/>
</dbReference>